<comment type="caution">
    <text evidence="2">The sequence shown here is derived from an EMBL/GenBank/DDBJ whole genome shotgun (WGS) entry which is preliminary data.</text>
</comment>
<keyword evidence="1" id="KW-1133">Transmembrane helix</keyword>
<keyword evidence="1" id="KW-0472">Membrane</keyword>
<reference evidence="2" key="1">
    <citation type="submission" date="2022-10" db="EMBL/GenBank/DDBJ databases">
        <title>Description of Fervidibacillus gen. nov. in the family Fervidibacillaceae fam. nov. with two species, Fervidibacillus albus sp. nov., and Fervidibacillus halotolerans sp. nov., isolated from tidal flat sediments.</title>
        <authorList>
            <person name="Kwon K.K."/>
            <person name="Yang S.-H."/>
        </authorList>
    </citation>
    <scope>NUCLEOTIDE SEQUENCE</scope>
    <source>
        <strain evidence="2">JCM 19140</strain>
    </source>
</reference>
<dbReference type="AlphaFoldDB" id="A0AAE3IVM7"/>
<protein>
    <submittedName>
        <fullName evidence="2">YpfB family protein</fullName>
    </submittedName>
</protein>
<dbReference type="RefSeq" id="WP_263072961.1">
    <property type="nucleotide sequence ID" value="NZ_JAOUSF010000003.1"/>
</dbReference>
<sequence length="59" mass="6988">MKRIERIIIKLVVIQAIFLFLCQIIFHHLNTFPELKDLTQYEGVNEENFSKVLETINSP</sequence>
<gene>
    <name evidence="2" type="ORF">OEV98_09135</name>
</gene>
<dbReference type="EMBL" id="JAOUSF010000003">
    <property type="protein sequence ID" value="MCU9613724.1"/>
    <property type="molecule type" value="Genomic_DNA"/>
</dbReference>
<name>A0AAE3IVM7_9BACI</name>
<accession>A0AAE3IVM7</accession>
<keyword evidence="1" id="KW-0812">Transmembrane</keyword>
<evidence type="ECO:0000313" key="3">
    <source>
        <dbReference type="Proteomes" id="UP001209318"/>
    </source>
</evidence>
<evidence type="ECO:0000313" key="2">
    <source>
        <dbReference type="EMBL" id="MCU9613724.1"/>
    </source>
</evidence>
<evidence type="ECO:0000256" key="1">
    <source>
        <dbReference type="SAM" id="Phobius"/>
    </source>
</evidence>
<dbReference type="InterPro" id="IPR035281">
    <property type="entry name" value="DUF5359"/>
</dbReference>
<keyword evidence="3" id="KW-1185">Reference proteome</keyword>
<feature type="transmembrane region" description="Helical" evidence="1">
    <location>
        <begin position="7"/>
        <end position="26"/>
    </location>
</feature>
<organism evidence="2 3">
    <name type="scientific">Perspicuibacillus lycopersici</name>
    <dbReference type="NCBI Taxonomy" id="1325689"/>
    <lineage>
        <taxon>Bacteria</taxon>
        <taxon>Bacillati</taxon>
        <taxon>Bacillota</taxon>
        <taxon>Bacilli</taxon>
        <taxon>Bacillales</taxon>
        <taxon>Bacillaceae</taxon>
        <taxon>Perspicuibacillus</taxon>
    </lineage>
</organism>
<dbReference type="Pfam" id="PF17313">
    <property type="entry name" value="DUF5359"/>
    <property type="match status" value="1"/>
</dbReference>
<dbReference type="Proteomes" id="UP001209318">
    <property type="component" value="Unassembled WGS sequence"/>
</dbReference>
<proteinExistence type="predicted"/>